<reference evidence="2" key="3">
    <citation type="submission" date="2020-12" db="UniProtKB">
        <authorList>
            <consortium name="EnsemblPlants"/>
        </authorList>
    </citation>
    <scope>IDENTIFICATION</scope>
</reference>
<dbReference type="EnsemblPlants" id="Pp3c17_4890V3.1">
    <property type="protein sequence ID" value="Pp3c17_4890V3.1"/>
    <property type="gene ID" value="Pp3c17_4890"/>
</dbReference>
<dbReference type="PANTHER" id="PTHR47926:SF455">
    <property type="entry name" value="PENTACOTRIPEPTIDE-REPEAT REGION OF PRORP DOMAIN-CONTAINING PROTEIN"/>
    <property type="match status" value="1"/>
</dbReference>
<dbReference type="GO" id="GO:0009451">
    <property type="term" value="P:RNA modification"/>
    <property type="evidence" value="ECO:0007669"/>
    <property type="project" value="InterPro"/>
</dbReference>
<keyword evidence="3" id="KW-1185">Reference proteome</keyword>
<dbReference type="EMBL" id="ABEU02000017">
    <property type="status" value="NOT_ANNOTATED_CDS"/>
    <property type="molecule type" value="Genomic_DNA"/>
</dbReference>
<evidence type="ECO:0000256" key="1">
    <source>
        <dbReference type="ARBA" id="ARBA00022737"/>
    </source>
</evidence>
<dbReference type="PANTHER" id="PTHR47926">
    <property type="entry name" value="PENTATRICOPEPTIDE REPEAT-CONTAINING PROTEIN"/>
    <property type="match status" value="1"/>
</dbReference>
<name>A0A7I4F891_PHYPA</name>
<dbReference type="InterPro" id="IPR046960">
    <property type="entry name" value="PPR_At4g14850-like_plant"/>
</dbReference>
<sequence>MVGGYAEHSRPTDAIEVYDQVRQEGGRPNEVTYLSILKACACPAGAIWGKEIHAHSRRSAFRMLKYSFGAMAERNVITWNVMTGGPAQYGYGHEAFSLFLQMQEGFVPDATNYLSILTATVRTSAGALRWVKEVHRHTFKAGFDSDMCNAKVDDARLVFDGMLDPDVIRGSAMI</sequence>
<dbReference type="AlphaFoldDB" id="A0A7I4F891"/>
<dbReference type="Pfam" id="PF01535">
    <property type="entry name" value="PPR"/>
    <property type="match status" value="2"/>
</dbReference>
<dbReference type="InterPro" id="IPR011990">
    <property type="entry name" value="TPR-like_helical_dom_sf"/>
</dbReference>
<proteinExistence type="predicted"/>
<dbReference type="Gramene" id="Pp3c17_4890V3.1">
    <property type="protein sequence ID" value="Pp3c17_4890V3.1"/>
    <property type="gene ID" value="Pp3c17_4890"/>
</dbReference>
<evidence type="ECO:0000313" key="2">
    <source>
        <dbReference type="EnsemblPlants" id="Pp3c17_4890V3.2"/>
    </source>
</evidence>
<dbReference type="InParanoid" id="A0A7I4F891"/>
<reference evidence="2 3" key="1">
    <citation type="journal article" date="2008" name="Science">
        <title>The Physcomitrella genome reveals evolutionary insights into the conquest of land by plants.</title>
        <authorList>
            <person name="Rensing S."/>
            <person name="Lang D."/>
            <person name="Zimmer A."/>
            <person name="Terry A."/>
            <person name="Salamov A."/>
            <person name="Shapiro H."/>
            <person name="Nishiyama T."/>
            <person name="Perroud P.-F."/>
            <person name="Lindquist E."/>
            <person name="Kamisugi Y."/>
            <person name="Tanahashi T."/>
            <person name="Sakakibara K."/>
            <person name="Fujita T."/>
            <person name="Oishi K."/>
            <person name="Shin-I T."/>
            <person name="Kuroki Y."/>
            <person name="Toyoda A."/>
            <person name="Suzuki Y."/>
            <person name="Hashimoto A."/>
            <person name="Yamaguchi K."/>
            <person name="Sugano A."/>
            <person name="Kohara Y."/>
            <person name="Fujiyama A."/>
            <person name="Anterola A."/>
            <person name="Aoki S."/>
            <person name="Ashton N."/>
            <person name="Barbazuk W.B."/>
            <person name="Barker E."/>
            <person name="Bennetzen J."/>
            <person name="Bezanilla M."/>
            <person name="Blankenship R."/>
            <person name="Cho S.H."/>
            <person name="Dutcher S."/>
            <person name="Estelle M."/>
            <person name="Fawcett J.A."/>
            <person name="Gundlach H."/>
            <person name="Hanada K."/>
            <person name="Heyl A."/>
            <person name="Hicks K.A."/>
            <person name="Hugh J."/>
            <person name="Lohr M."/>
            <person name="Mayer K."/>
            <person name="Melkozernov A."/>
            <person name="Murata T."/>
            <person name="Nelson D."/>
            <person name="Pils B."/>
            <person name="Prigge M."/>
            <person name="Reiss B."/>
            <person name="Renner T."/>
            <person name="Rombauts S."/>
            <person name="Rushton P."/>
            <person name="Sanderfoot A."/>
            <person name="Schween G."/>
            <person name="Shiu S.-H."/>
            <person name="Stueber K."/>
            <person name="Theodoulou F.L."/>
            <person name="Tu H."/>
            <person name="Van de Peer Y."/>
            <person name="Verrier P.J."/>
            <person name="Waters E."/>
            <person name="Wood A."/>
            <person name="Yang L."/>
            <person name="Cove D."/>
            <person name="Cuming A."/>
            <person name="Hasebe M."/>
            <person name="Lucas S."/>
            <person name="Mishler D.B."/>
            <person name="Reski R."/>
            <person name="Grigoriev I."/>
            <person name="Quatrano R.S."/>
            <person name="Boore J.L."/>
        </authorList>
    </citation>
    <scope>NUCLEOTIDE SEQUENCE [LARGE SCALE GENOMIC DNA]</scope>
    <source>
        <strain evidence="2 3">cv. Gransden 2004</strain>
    </source>
</reference>
<evidence type="ECO:0000313" key="3">
    <source>
        <dbReference type="Proteomes" id="UP000006727"/>
    </source>
</evidence>
<organism evidence="2 3">
    <name type="scientific">Physcomitrium patens</name>
    <name type="common">Spreading-leaved earth moss</name>
    <name type="synonym">Physcomitrella patens</name>
    <dbReference type="NCBI Taxonomy" id="3218"/>
    <lineage>
        <taxon>Eukaryota</taxon>
        <taxon>Viridiplantae</taxon>
        <taxon>Streptophyta</taxon>
        <taxon>Embryophyta</taxon>
        <taxon>Bryophyta</taxon>
        <taxon>Bryophytina</taxon>
        <taxon>Bryopsida</taxon>
        <taxon>Funariidae</taxon>
        <taxon>Funariales</taxon>
        <taxon>Funariaceae</taxon>
        <taxon>Physcomitrium</taxon>
    </lineage>
</organism>
<keyword evidence="1" id="KW-0677">Repeat</keyword>
<dbReference type="Proteomes" id="UP000006727">
    <property type="component" value="Chromosome 17"/>
</dbReference>
<accession>A0A7I4F891</accession>
<dbReference type="GO" id="GO:0003723">
    <property type="term" value="F:RNA binding"/>
    <property type="evidence" value="ECO:0007669"/>
    <property type="project" value="InterPro"/>
</dbReference>
<protein>
    <submittedName>
        <fullName evidence="2">Uncharacterized protein</fullName>
    </submittedName>
</protein>
<reference evidence="2 3" key="2">
    <citation type="journal article" date="2018" name="Plant J.">
        <title>The Physcomitrella patens chromosome-scale assembly reveals moss genome structure and evolution.</title>
        <authorList>
            <person name="Lang D."/>
            <person name="Ullrich K.K."/>
            <person name="Murat F."/>
            <person name="Fuchs J."/>
            <person name="Jenkins J."/>
            <person name="Haas F.B."/>
            <person name="Piednoel M."/>
            <person name="Gundlach H."/>
            <person name="Van Bel M."/>
            <person name="Meyberg R."/>
            <person name="Vives C."/>
            <person name="Morata J."/>
            <person name="Symeonidi A."/>
            <person name="Hiss M."/>
            <person name="Muchero W."/>
            <person name="Kamisugi Y."/>
            <person name="Saleh O."/>
            <person name="Blanc G."/>
            <person name="Decker E.L."/>
            <person name="van Gessel N."/>
            <person name="Grimwood J."/>
            <person name="Hayes R.D."/>
            <person name="Graham S.W."/>
            <person name="Gunter L.E."/>
            <person name="McDaniel S.F."/>
            <person name="Hoernstein S.N.W."/>
            <person name="Larsson A."/>
            <person name="Li F.W."/>
            <person name="Perroud P.F."/>
            <person name="Phillips J."/>
            <person name="Ranjan P."/>
            <person name="Rokshar D.S."/>
            <person name="Rothfels C.J."/>
            <person name="Schneider L."/>
            <person name="Shu S."/>
            <person name="Stevenson D.W."/>
            <person name="Thummler F."/>
            <person name="Tillich M."/>
            <person name="Villarreal Aguilar J.C."/>
            <person name="Widiez T."/>
            <person name="Wong G.K."/>
            <person name="Wymore A."/>
            <person name="Zhang Y."/>
            <person name="Zimmer A.D."/>
            <person name="Quatrano R.S."/>
            <person name="Mayer K.F.X."/>
            <person name="Goodstein D."/>
            <person name="Casacuberta J.M."/>
            <person name="Vandepoele K."/>
            <person name="Reski R."/>
            <person name="Cuming A.C."/>
            <person name="Tuskan G.A."/>
            <person name="Maumus F."/>
            <person name="Salse J."/>
            <person name="Schmutz J."/>
            <person name="Rensing S.A."/>
        </authorList>
    </citation>
    <scope>NUCLEOTIDE SEQUENCE [LARGE SCALE GENOMIC DNA]</scope>
    <source>
        <strain evidence="2 3">cv. Gransden 2004</strain>
    </source>
</reference>
<dbReference type="Gene3D" id="1.25.40.10">
    <property type="entry name" value="Tetratricopeptide repeat domain"/>
    <property type="match status" value="1"/>
</dbReference>
<dbReference type="EnsemblPlants" id="Pp3c17_4890V3.2">
    <property type="protein sequence ID" value="Pp3c17_4890V3.2"/>
    <property type="gene ID" value="Pp3c17_4890"/>
</dbReference>
<dbReference type="InterPro" id="IPR002885">
    <property type="entry name" value="PPR_rpt"/>
</dbReference>
<dbReference type="Gramene" id="Pp3c17_4890V3.2">
    <property type="protein sequence ID" value="Pp3c17_4890V3.2"/>
    <property type="gene ID" value="Pp3c17_4890"/>
</dbReference>